<keyword evidence="2" id="KW-1185">Reference proteome</keyword>
<reference evidence="1 2" key="1">
    <citation type="submission" date="2020-03" db="EMBL/GenBank/DDBJ databases">
        <title>Roseomonas selenitidurans sp. nov. isolated from urban soil.</title>
        <authorList>
            <person name="Liu H."/>
        </authorList>
    </citation>
    <scope>NUCLEOTIDE SEQUENCE [LARGE SCALE GENOMIC DNA]</scope>
    <source>
        <strain evidence="1 2">BU-1</strain>
    </source>
</reference>
<comment type="caution">
    <text evidence="1">The sequence shown here is derived from an EMBL/GenBank/DDBJ whole genome shotgun (WGS) entry which is preliminary data.</text>
</comment>
<proteinExistence type="predicted"/>
<dbReference type="RefSeq" id="WP_168034998.1">
    <property type="nucleotide sequence ID" value="NZ_JAAVNE010000075.1"/>
</dbReference>
<protein>
    <submittedName>
        <fullName evidence="1">Uncharacterized protein</fullName>
    </submittedName>
</protein>
<organism evidence="1 2">
    <name type="scientific">Falsiroseomonas selenitidurans</name>
    <dbReference type="NCBI Taxonomy" id="2716335"/>
    <lineage>
        <taxon>Bacteria</taxon>
        <taxon>Pseudomonadati</taxon>
        <taxon>Pseudomonadota</taxon>
        <taxon>Alphaproteobacteria</taxon>
        <taxon>Acetobacterales</taxon>
        <taxon>Roseomonadaceae</taxon>
        <taxon>Falsiroseomonas</taxon>
    </lineage>
</organism>
<sequence length="161" mass="17977">MKNDTVTTCLHSEMIEMRPPEWIVRAQAICNGGQIPWHTALTEALNFLPFSESIGRDDQDGVQVLTWVIPEGAGHYAEFCTKDHILNAVWVPEKAEWLTFRTKHILPFLQAHAAMASANSLQRLLQHMAPTQTTLAQIPRHAEHAPLPTALLQAAQWGAGR</sequence>
<name>A0ABX1EBB0_9PROT</name>
<evidence type="ECO:0000313" key="2">
    <source>
        <dbReference type="Proteomes" id="UP000787635"/>
    </source>
</evidence>
<accession>A0ABX1EBB0</accession>
<evidence type="ECO:0000313" key="1">
    <source>
        <dbReference type="EMBL" id="NKC34286.1"/>
    </source>
</evidence>
<gene>
    <name evidence="1" type="ORF">HEQ75_25760</name>
</gene>
<dbReference type="EMBL" id="JAAVNE010000075">
    <property type="protein sequence ID" value="NKC34286.1"/>
    <property type="molecule type" value="Genomic_DNA"/>
</dbReference>
<dbReference type="Proteomes" id="UP000787635">
    <property type="component" value="Unassembled WGS sequence"/>
</dbReference>